<dbReference type="RefSeq" id="WP_011490867.1">
    <property type="nucleotide sequence ID" value="NC_007952.1"/>
</dbReference>
<feature type="active site" evidence="3">
    <location>
        <position position="112"/>
    </location>
</feature>
<dbReference type="GO" id="GO:0050417">
    <property type="term" value="F:glutamin-(asparagin-)ase activity"/>
    <property type="evidence" value="ECO:0007669"/>
    <property type="project" value="UniProtKB-EC"/>
</dbReference>
<dbReference type="InterPro" id="IPR036188">
    <property type="entry name" value="FAD/NAD-bd_sf"/>
</dbReference>
<dbReference type="SUPFAM" id="SSF51905">
    <property type="entry name" value="FAD/NAD(P)-binding domain"/>
    <property type="match status" value="1"/>
</dbReference>
<dbReference type="PIRSF" id="PIRSF001220">
    <property type="entry name" value="L-ASNase_gatD"/>
    <property type="match status" value="1"/>
</dbReference>
<dbReference type="PRINTS" id="PR00139">
    <property type="entry name" value="ASNGLNASE"/>
</dbReference>
<dbReference type="InterPro" id="IPR037152">
    <property type="entry name" value="L-asparaginase_N_sf"/>
</dbReference>
<dbReference type="Proteomes" id="UP000001817">
    <property type="component" value="Chromosome 2"/>
</dbReference>
<dbReference type="Pfam" id="PF00710">
    <property type="entry name" value="Asparaginase"/>
    <property type="match status" value="1"/>
</dbReference>
<dbReference type="STRING" id="266265.Bxe_B2492"/>
<dbReference type="InterPro" id="IPR004550">
    <property type="entry name" value="AsnASE_II"/>
</dbReference>
<dbReference type="GO" id="GO:0006528">
    <property type="term" value="P:asparagine metabolic process"/>
    <property type="evidence" value="ECO:0007669"/>
    <property type="project" value="InterPro"/>
</dbReference>
<dbReference type="PROSITE" id="PS00917">
    <property type="entry name" value="ASN_GLN_ASE_2"/>
    <property type="match status" value="1"/>
</dbReference>
<dbReference type="PANTHER" id="PTHR11707">
    <property type="entry name" value="L-ASPARAGINASE"/>
    <property type="match status" value="1"/>
</dbReference>
<evidence type="ECO:0000259" key="5">
    <source>
        <dbReference type="Pfam" id="PF17763"/>
    </source>
</evidence>
<dbReference type="PIRSF" id="PIRSF500176">
    <property type="entry name" value="L_ASNase"/>
    <property type="match status" value="1"/>
</dbReference>
<dbReference type="PANTHER" id="PTHR11707:SF28">
    <property type="entry name" value="60 KDA LYSOPHOSPHOLIPASE"/>
    <property type="match status" value="1"/>
</dbReference>
<dbReference type="InterPro" id="IPR027473">
    <property type="entry name" value="L-asparaginase_C"/>
</dbReference>
<evidence type="ECO:0000313" key="6">
    <source>
        <dbReference type="EMBL" id="ABE33499.1"/>
    </source>
</evidence>
<evidence type="ECO:0000256" key="2">
    <source>
        <dbReference type="ARBA" id="ARBA00022801"/>
    </source>
</evidence>
<organism evidence="6 7">
    <name type="scientific">Paraburkholderia xenovorans (strain LB400)</name>
    <dbReference type="NCBI Taxonomy" id="266265"/>
    <lineage>
        <taxon>Bacteria</taxon>
        <taxon>Pseudomonadati</taxon>
        <taxon>Pseudomonadota</taxon>
        <taxon>Betaproteobacteria</taxon>
        <taxon>Burkholderiales</taxon>
        <taxon>Burkholderiaceae</taxon>
        <taxon>Paraburkholderia</taxon>
    </lineage>
</organism>
<keyword evidence="7" id="KW-1185">Reference proteome</keyword>
<feature type="domain" description="Asparaginase/glutaminase C-terminal" evidence="5">
    <location>
        <begin position="235"/>
        <end position="344"/>
    </location>
</feature>
<evidence type="ECO:0000313" key="7">
    <source>
        <dbReference type="Proteomes" id="UP000001817"/>
    </source>
</evidence>
<dbReference type="KEGG" id="bxb:DR64_4819"/>
<evidence type="ECO:0000259" key="4">
    <source>
        <dbReference type="Pfam" id="PF00710"/>
    </source>
</evidence>
<dbReference type="GO" id="GO:0016491">
    <property type="term" value="F:oxidoreductase activity"/>
    <property type="evidence" value="ECO:0007669"/>
    <property type="project" value="UniProtKB-KW"/>
</dbReference>
<dbReference type="InterPro" id="IPR040919">
    <property type="entry name" value="Asparaginase_C"/>
</dbReference>
<evidence type="ECO:0000256" key="1">
    <source>
        <dbReference type="ARBA" id="ARBA00010518"/>
    </source>
</evidence>
<dbReference type="EC" id="3.5.1.38" evidence="6"/>
<sequence length="347" mass="37010">MLRERGVRFLMNTTVDGLRRSPHGVEAFSGGAALPADHVVLASGAGAARLLKPIGIRAAIYPIKGYSLTFELQAQSTAPHVSITDSGRKVVYARLELLARNDVDGVVVTHGTDTIEETSYFLHLTLKSAKPVVVVGSMRPPSAMSSDAALNLYDALAVAAHPSSRGLGALVVANSEIHTARDVVKSNSFKLDAFRSPYGALGIVIEGTPRYYRRPARAHTLDTPWSIDTLRTLPKVDIVYAYGALESSAVAAIAKNARGLVFAGTGNGNVAGHLIGPLRDAARRGVRVVRASRTGNGVVLHNAAQPDDEYGWLTVDDQAPLKARLLLTLALTQTDDTNALQAVFERY</sequence>
<accession>Q13QZ0</accession>
<keyword evidence="2 6" id="KW-0378">Hydrolase</keyword>
<dbReference type="SMART" id="SM00870">
    <property type="entry name" value="Asparaginase"/>
    <property type="match status" value="1"/>
</dbReference>
<dbReference type="AlphaFoldDB" id="Q13QZ0"/>
<dbReference type="Gene3D" id="3.40.50.40">
    <property type="match status" value="1"/>
</dbReference>
<dbReference type="Gene3D" id="3.40.50.1170">
    <property type="entry name" value="L-asparaginase, N-terminal domain"/>
    <property type="match status" value="1"/>
</dbReference>
<dbReference type="PROSITE" id="PS51732">
    <property type="entry name" value="ASN_GLN_ASE_3"/>
    <property type="match status" value="1"/>
</dbReference>
<dbReference type="EMBL" id="CP000271">
    <property type="protein sequence ID" value="ABE33499.1"/>
    <property type="molecule type" value="Genomic_DNA"/>
</dbReference>
<feature type="domain" description="L-asparaginase N-terminal" evidence="4">
    <location>
        <begin position="91"/>
        <end position="216"/>
    </location>
</feature>
<dbReference type="SUPFAM" id="SSF53774">
    <property type="entry name" value="Glutaminase/Asparaginase"/>
    <property type="match status" value="1"/>
</dbReference>
<dbReference type="eggNOG" id="COG0252">
    <property type="taxonomic scope" value="Bacteria"/>
</dbReference>
<protein>
    <submittedName>
        <fullName evidence="6">Asparaginase/glutaminase</fullName>
        <ecNumber evidence="6">3.5.1.38</ecNumber>
    </submittedName>
</protein>
<comment type="similarity">
    <text evidence="1">Belongs to the asparaginase 1 family.</text>
</comment>
<evidence type="ECO:0000256" key="3">
    <source>
        <dbReference type="PROSITE-ProRule" id="PRU10100"/>
    </source>
</evidence>
<dbReference type="InterPro" id="IPR027474">
    <property type="entry name" value="L-asparaginase_N"/>
</dbReference>
<dbReference type="InterPro" id="IPR036152">
    <property type="entry name" value="Asp/glu_Ase-like_sf"/>
</dbReference>
<dbReference type="InterPro" id="IPR027475">
    <property type="entry name" value="Asparaginase/glutaminase_AS2"/>
</dbReference>
<dbReference type="CDD" id="cd08964">
    <property type="entry name" value="L-asparaginase_II"/>
    <property type="match status" value="1"/>
</dbReference>
<proteinExistence type="inferred from homology"/>
<dbReference type="Pfam" id="PF17763">
    <property type="entry name" value="Asparaginase_C"/>
    <property type="match status" value="1"/>
</dbReference>
<gene>
    <name evidence="6" type="ORF">Bxe_B2492</name>
</gene>
<dbReference type="KEGG" id="bxe:Bxe_B2492"/>
<reference evidence="6 7" key="1">
    <citation type="journal article" date="2006" name="Proc. Natl. Acad. Sci. U.S.A.">
        <title>Burkholderia xenovorans LB400 harbors a multi-replicon, 9.73-Mbp genome shaped for versatility.</title>
        <authorList>
            <person name="Chain P.S."/>
            <person name="Denef V.J."/>
            <person name="Konstantinidis K.T."/>
            <person name="Vergez L.M."/>
            <person name="Agullo L."/>
            <person name="Reyes V.L."/>
            <person name="Hauser L."/>
            <person name="Cordova M."/>
            <person name="Gomez L."/>
            <person name="Gonzalez M."/>
            <person name="Land M."/>
            <person name="Lao V."/>
            <person name="Larimer F."/>
            <person name="LiPuma J.J."/>
            <person name="Mahenthiralingam E."/>
            <person name="Malfatti S.A."/>
            <person name="Marx C.J."/>
            <person name="Parnell J.J."/>
            <person name="Ramette A."/>
            <person name="Richardson P."/>
            <person name="Seeger M."/>
            <person name="Smith D."/>
            <person name="Spilker T."/>
            <person name="Sul W.J."/>
            <person name="Tsoi T.V."/>
            <person name="Ulrich L.E."/>
            <person name="Zhulin I.B."/>
            <person name="Tiedje J.M."/>
        </authorList>
    </citation>
    <scope>NUCLEOTIDE SEQUENCE [LARGE SCALE GENOMIC DNA]</scope>
    <source>
        <strain evidence="6 7">LB400</strain>
    </source>
</reference>
<dbReference type="GO" id="GO:0004067">
    <property type="term" value="F:asparaginase activity"/>
    <property type="evidence" value="ECO:0007669"/>
    <property type="project" value="UniProtKB-UniRule"/>
</dbReference>
<name>Q13QZ0_PARXL</name>
<dbReference type="InterPro" id="IPR006034">
    <property type="entry name" value="Asparaginase/glutaminase-like"/>
</dbReference>